<dbReference type="Proteomes" id="UP000807353">
    <property type="component" value="Unassembled WGS sequence"/>
</dbReference>
<protein>
    <submittedName>
        <fullName evidence="1">Uncharacterized protein</fullName>
    </submittedName>
</protein>
<comment type="caution">
    <text evidence="1">The sequence shown here is derived from an EMBL/GenBank/DDBJ whole genome shotgun (WGS) entry which is preliminary data.</text>
</comment>
<dbReference type="OrthoDB" id="7444416at2759"/>
<reference evidence="1" key="1">
    <citation type="submission" date="2020-11" db="EMBL/GenBank/DDBJ databases">
        <authorList>
            <consortium name="DOE Joint Genome Institute"/>
            <person name="Ahrendt S."/>
            <person name="Riley R."/>
            <person name="Andreopoulos W."/>
            <person name="Labutti K."/>
            <person name="Pangilinan J."/>
            <person name="Ruiz-Duenas F.J."/>
            <person name="Barrasa J.M."/>
            <person name="Sanchez-Garcia M."/>
            <person name="Camarero S."/>
            <person name="Miyauchi S."/>
            <person name="Serrano A."/>
            <person name="Linde D."/>
            <person name="Babiker R."/>
            <person name="Drula E."/>
            <person name="Ayuso-Fernandez I."/>
            <person name="Pacheco R."/>
            <person name="Padilla G."/>
            <person name="Ferreira P."/>
            <person name="Barriuso J."/>
            <person name="Kellner H."/>
            <person name="Castanera R."/>
            <person name="Alfaro M."/>
            <person name="Ramirez L."/>
            <person name="Pisabarro A.G."/>
            <person name="Kuo A."/>
            <person name="Tritt A."/>
            <person name="Lipzen A."/>
            <person name="He G."/>
            <person name="Yan M."/>
            <person name="Ng V."/>
            <person name="Cullen D."/>
            <person name="Martin F."/>
            <person name="Rosso M.-N."/>
            <person name="Henrissat B."/>
            <person name="Hibbett D."/>
            <person name="Martinez A.T."/>
            <person name="Grigoriev I.V."/>
        </authorList>
    </citation>
    <scope>NUCLEOTIDE SEQUENCE</scope>
    <source>
        <strain evidence="1">CBS 247.69</strain>
    </source>
</reference>
<proteinExistence type="predicted"/>
<sequence>CDCKSLYKPPITSPMPKITNQSHRLQVRAARQSLCLVLKIAHQKPRCCPICATLVKIMYDHYTNIPIVSTNLLCNPE</sequence>
<organism evidence="1 2">
    <name type="scientific">Collybia nuda</name>
    <dbReference type="NCBI Taxonomy" id="64659"/>
    <lineage>
        <taxon>Eukaryota</taxon>
        <taxon>Fungi</taxon>
        <taxon>Dikarya</taxon>
        <taxon>Basidiomycota</taxon>
        <taxon>Agaricomycotina</taxon>
        <taxon>Agaricomycetes</taxon>
        <taxon>Agaricomycetidae</taxon>
        <taxon>Agaricales</taxon>
        <taxon>Tricholomatineae</taxon>
        <taxon>Clitocybaceae</taxon>
        <taxon>Collybia</taxon>
    </lineage>
</organism>
<gene>
    <name evidence="1" type="ORF">BDZ94DRAFT_1257505</name>
</gene>
<feature type="non-terminal residue" evidence="1">
    <location>
        <position position="1"/>
    </location>
</feature>
<evidence type="ECO:0000313" key="2">
    <source>
        <dbReference type="Proteomes" id="UP000807353"/>
    </source>
</evidence>
<evidence type="ECO:0000313" key="1">
    <source>
        <dbReference type="EMBL" id="KAF9464079.1"/>
    </source>
</evidence>
<name>A0A9P6CKP8_9AGAR</name>
<dbReference type="AlphaFoldDB" id="A0A9P6CKP8"/>
<accession>A0A9P6CKP8</accession>
<keyword evidence="2" id="KW-1185">Reference proteome</keyword>
<dbReference type="EMBL" id="MU150257">
    <property type="protein sequence ID" value="KAF9464079.1"/>
    <property type="molecule type" value="Genomic_DNA"/>
</dbReference>